<evidence type="ECO:0000256" key="1">
    <source>
        <dbReference type="ARBA" id="ARBA00009550"/>
    </source>
</evidence>
<keyword evidence="6" id="KW-1185">Reference proteome</keyword>
<reference evidence="5 7" key="2">
    <citation type="submission" date="2018-03" db="EMBL/GenBank/DDBJ databases">
        <authorList>
            <person name="Fogelqvist J."/>
        </authorList>
    </citation>
    <scope>NUCLEOTIDE SEQUENCE [LARGE SCALE GENOMIC DNA]</scope>
</reference>
<evidence type="ECO:0000313" key="4">
    <source>
        <dbReference type="EMBL" id="CEO97569.1"/>
    </source>
</evidence>
<reference evidence="4 6" key="1">
    <citation type="submission" date="2015-02" db="EMBL/GenBank/DDBJ databases">
        <authorList>
            <person name="Chooi Y.-H."/>
        </authorList>
    </citation>
    <scope>NUCLEOTIDE SEQUENCE [LARGE SCALE GENOMIC DNA]</scope>
    <source>
        <strain evidence="4">E3</strain>
    </source>
</reference>
<protein>
    <submittedName>
        <fullName evidence="4">Uncharacterized protein</fullName>
    </submittedName>
</protein>
<dbReference type="Proteomes" id="UP000290189">
    <property type="component" value="Unassembled WGS sequence"/>
</dbReference>
<evidence type="ECO:0000256" key="3">
    <source>
        <dbReference type="SAM" id="MobiDB-lite"/>
    </source>
</evidence>
<evidence type="ECO:0000313" key="5">
    <source>
        <dbReference type="EMBL" id="SPQ97872.1"/>
    </source>
</evidence>
<name>A0A0G4IQX0_PLABS</name>
<feature type="region of interest" description="Disordered" evidence="3">
    <location>
        <begin position="291"/>
        <end position="322"/>
    </location>
</feature>
<sequence>MAEEAQKQLSAEDVQRMVNLLSEKTETAQERQRRRERNEWNELRNKFPVLKDELPGDVLRVIRTVIRDKIAVVDRLTSFEQQTQDLERQLKVESKARAKLQDLARELQQQNKTIREAADAGMKTQQEAHVRLRQSFETAMSDITAKIEVSSNEREQQRKSQAELEDKINAALAVEKEQRRLHDKHLRAKDAEIELLKELTSKLRLELEHRTSEANAAQANAQHYASSFKELEATMKRSMGGFEDLRKQVSTISRRNKTVVKENARLAKQLNEKTTELAVVKEKFEKFIRASYAENRPGESPSASVAAVRPEETGVSPAQDAK</sequence>
<dbReference type="GO" id="GO:0019905">
    <property type="term" value="F:syntaxin binding"/>
    <property type="evidence" value="ECO:0007669"/>
    <property type="project" value="InterPro"/>
</dbReference>
<dbReference type="Proteomes" id="UP000039324">
    <property type="component" value="Unassembled WGS sequence"/>
</dbReference>
<comment type="similarity">
    <text evidence="1">Belongs to the taxilin family.</text>
</comment>
<evidence type="ECO:0000313" key="6">
    <source>
        <dbReference type="Proteomes" id="UP000039324"/>
    </source>
</evidence>
<dbReference type="Pfam" id="PF09728">
    <property type="entry name" value="Taxilin"/>
    <property type="match status" value="1"/>
</dbReference>
<evidence type="ECO:0000256" key="2">
    <source>
        <dbReference type="SAM" id="Coils"/>
    </source>
</evidence>
<organism evidence="4 6">
    <name type="scientific">Plasmodiophora brassicae</name>
    <name type="common">Clubroot disease agent</name>
    <dbReference type="NCBI Taxonomy" id="37360"/>
    <lineage>
        <taxon>Eukaryota</taxon>
        <taxon>Sar</taxon>
        <taxon>Rhizaria</taxon>
        <taxon>Endomyxa</taxon>
        <taxon>Phytomyxea</taxon>
        <taxon>Plasmodiophorida</taxon>
        <taxon>Plasmodiophoridae</taxon>
        <taxon>Plasmodiophora</taxon>
    </lineage>
</organism>
<geneLocation type="mitochondrion" evidence="5"/>
<dbReference type="EMBL" id="OVEO01000008">
    <property type="protein sequence ID" value="SPQ97872.1"/>
    <property type="molecule type" value="Genomic_DNA"/>
</dbReference>
<proteinExistence type="inferred from homology"/>
<evidence type="ECO:0000313" key="7">
    <source>
        <dbReference type="Proteomes" id="UP000290189"/>
    </source>
</evidence>
<dbReference type="EMBL" id="CDSF01000079">
    <property type="protein sequence ID" value="CEO97569.1"/>
    <property type="molecule type" value="Genomic_DNA"/>
</dbReference>
<gene>
    <name evidence="4" type="ORF">PBRA_000914</name>
    <name evidence="5" type="ORF">PLBR_LOCUS5087</name>
</gene>
<keyword evidence="2" id="KW-0175">Coiled coil</keyword>
<keyword evidence="5" id="KW-0496">Mitochondrion</keyword>
<dbReference type="AlphaFoldDB" id="A0A0G4IQX0"/>
<dbReference type="InterPro" id="IPR026183">
    <property type="entry name" value="Taxilin_fam"/>
</dbReference>
<feature type="coiled-coil region" evidence="2">
    <location>
        <begin position="76"/>
        <end position="120"/>
    </location>
</feature>
<feature type="coiled-coil region" evidence="2">
    <location>
        <begin position="147"/>
        <end position="222"/>
    </location>
</feature>
<dbReference type="OrthoDB" id="425555at2759"/>
<accession>A0A0G4IQX0</accession>